<evidence type="ECO:0000313" key="2">
    <source>
        <dbReference type="Proteomes" id="UP000533017"/>
    </source>
</evidence>
<protein>
    <submittedName>
        <fullName evidence="1">Uncharacterized protein</fullName>
    </submittedName>
</protein>
<dbReference type="EMBL" id="JACBZA010000001">
    <property type="protein sequence ID" value="NYH85395.1"/>
    <property type="molecule type" value="Genomic_DNA"/>
</dbReference>
<reference evidence="1 2" key="1">
    <citation type="submission" date="2020-07" db="EMBL/GenBank/DDBJ databases">
        <title>Sequencing the genomes of 1000 actinobacteria strains.</title>
        <authorList>
            <person name="Klenk H.-P."/>
        </authorList>
    </citation>
    <scope>NUCLEOTIDE SEQUENCE [LARGE SCALE GENOMIC DNA]</scope>
    <source>
        <strain evidence="1 2">DSM 45117</strain>
    </source>
</reference>
<dbReference type="Proteomes" id="UP000533017">
    <property type="component" value="Unassembled WGS sequence"/>
</dbReference>
<gene>
    <name evidence="1" type="ORF">FHR37_004246</name>
</gene>
<accession>A0ABX2SAA8</accession>
<keyword evidence="2" id="KW-1185">Reference proteome</keyword>
<evidence type="ECO:0000313" key="1">
    <source>
        <dbReference type="EMBL" id="NYH85395.1"/>
    </source>
</evidence>
<sequence>MGERVDGQETLVAVASGESYAPDIVADALLSLVSD</sequence>
<proteinExistence type="predicted"/>
<comment type="caution">
    <text evidence="1">The sequence shown here is derived from an EMBL/GenBank/DDBJ whole genome shotgun (WGS) entry which is preliminary data.</text>
</comment>
<name>A0ABX2SAA8_9ACTN</name>
<organism evidence="1 2">
    <name type="scientific">Actinopolymorpha cephalotaxi</name>
    <dbReference type="NCBI Taxonomy" id="504797"/>
    <lineage>
        <taxon>Bacteria</taxon>
        <taxon>Bacillati</taxon>
        <taxon>Actinomycetota</taxon>
        <taxon>Actinomycetes</taxon>
        <taxon>Propionibacteriales</taxon>
        <taxon>Actinopolymorphaceae</taxon>
        <taxon>Actinopolymorpha</taxon>
    </lineage>
</organism>